<evidence type="ECO:0000313" key="2">
    <source>
        <dbReference type="EMBL" id="KAL2721741.1"/>
    </source>
</evidence>
<organism evidence="2 3">
    <name type="scientific">Vespula maculifrons</name>
    <name type="common">Eastern yellow jacket</name>
    <name type="synonym">Wasp</name>
    <dbReference type="NCBI Taxonomy" id="7453"/>
    <lineage>
        <taxon>Eukaryota</taxon>
        <taxon>Metazoa</taxon>
        <taxon>Ecdysozoa</taxon>
        <taxon>Arthropoda</taxon>
        <taxon>Hexapoda</taxon>
        <taxon>Insecta</taxon>
        <taxon>Pterygota</taxon>
        <taxon>Neoptera</taxon>
        <taxon>Endopterygota</taxon>
        <taxon>Hymenoptera</taxon>
        <taxon>Apocrita</taxon>
        <taxon>Aculeata</taxon>
        <taxon>Vespoidea</taxon>
        <taxon>Vespidae</taxon>
        <taxon>Vespinae</taxon>
        <taxon>Vespula</taxon>
    </lineage>
</organism>
<protein>
    <submittedName>
        <fullName evidence="2">Uncharacterized protein</fullName>
    </submittedName>
</protein>
<dbReference type="AlphaFoldDB" id="A0ABD2AM92"/>
<dbReference type="Proteomes" id="UP001607303">
    <property type="component" value="Unassembled WGS sequence"/>
</dbReference>
<name>A0ABD2AM92_VESMC</name>
<keyword evidence="1" id="KW-0472">Membrane</keyword>
<comment type="caution">
    <text evidence="2">The sequence shown here is derived from an EMBL/GenBank/DDBJ whole genome shotgun (WGS) entry which is preliminary data.</text>
</comment>
<keyword evidence="1" id="KW-1133">Transmembrane helix</keyword>
<keyword evidence="3" id="KW-1185">Reference proteome</keyword>
<dbReference type="EMBL" id="JAYRBN010000116">
    <property type="protein sequence ID" value="KAL2721741.1"/>
    <property type="molecule type" value="Genomic_DNA"/>
</dbReference>
<reference evidence="2 3" key="1">
    <citation type="journal article" date="2024" name="Ann. Entomol. Soc. Am.">
        <title>Genomic analyses of the southern and eastern yellowjacket wasps (Hymenoptera: Vespidae) reveal evolutionary signatures of social life.</title>
        <authorList>
            <person name="Catto M.A."/>
            <person name="Caine P.B."/>
            <person name="Orr S.E."/>
            <person name="Hunt B.G."/>
            <person name="Goodisman M.A.D."/>
        </authorList>
    </citation>
    <scope>NUCLEOTIDE SEQUENCE [LARGE SCALE GENOMIC DNA]</scope>
    <source>
        <strain evidence="2">232</strain>
        <tissue evidence="2">Head and thorax</tissue>
    </source>
</reference>
<feature type="transmembrane region" description="Helical" evidence="1">
    <location>
        <begin position="20"/>
        <end position="39"/>
    </location>
</feature>
<keyword evidence="1" id="KW-0812">Transmembrane</keyword>
<evidence type="ECO:0000256" key="1">
    <source>
        <dbReference type="SAM" id="Phobius"/>
    </source>
</evidence>
<sequence>MEESLVEKCDYNTLAETKSLGAFLLQLCLIFKYIIRLHYFIKIFHFLITADLNLKVKVQDILNKALLSFTV</sequence>
<proteinExistence type="predicted"/>
<evidence type="ECO:0000313" key="3">
    <source>
        <dbReference type="Proteomes" id="UP001607303"/>
    </source>
</evidence>
<accession>A0ABD2AM92</accession>
<gene>
    <name evidence="2" type="ORF">V1477_020561</name>
</gene>